<protein>
    <submittedName>
        <fullName evidence="5">Sugar transferase</fullName>
    </submittedName>
</protein>
<keyword evidence="3" id="KW-0812">Transmembrane</keyword>
<dbReference type="Pfam" id="PF02397">
    <property type="entry name" value="Bac_transf"/>
    <property type="match status" value="1"/>
</dbReference>
<sequence length="202" mass="23083">MTVIKRAFDIVFSVWLLLFLAPVILGVCIVMLIQGGGPVFYFSERMKTVDQGFLLWKFRTMTVVESDTGVSGGDKDARITPLGARLRRYRLDELPQLINILKGDMSFVGPRPPLRQYVERFPDLYRAVLRSRPGVTGLATLHMHQFEARVLAECQSRAETDRVYSERCVPRKAGLDLIYQRHQSICFDCVLIADTVKRVFVK</sequence>
<keyword evidence="2" id="KW-0270">Exopolysaccharide synthesis</keyword>
<feature type="domain" description="Bacterial sugar transferase" evidence="4">
    <location>
        <begin position="5"/>
        <end position="200"/>
    </location>
</feature>
<keyword evidence="6" id="KW-1185">Reference proteome</keyword>
<proteinExistence type="inferred from homology"/>
<dbReference type="GO" id="GO:0000271">
    <property type="term" value="P:polysaccharide biosynthetic process"/>
    <property type="evidence" value="ECO:0007669"/>
    <property type="project" value="UniProtKB-KW"/>
</dbReference>
<evidence type="ECO:0000256" key="2">
    <source>
        <dbReference type="ARBA" id="ARBA00023169"/>
    </source>
</evidence>
<dbReference type="AlphaFoldDB" id="A0A8J7IEH1"/>
<dbReference type="Proteomes" id="UP000640583">
    <property type="component" value="Unassembled WGS sequence"/>
</dbReference>
<evidence type="ECO:0000256" key="3">
    <source>
        <dbReference type="SAM" id="Phobius"/>
    </source>
</evidence>
<organism evidence="5 6">
    <name type="scientific">Halocynthiibacter styelae</name>
    <dbReference type="NCBI Taxonomy" id="2761955"/>
    <lineage>
        <taxon>Bacteria</taxon>
        <taxon>Pseudomonadati</taxon>
        <taxon>Pseudomonadota</taxon>
        <taxon>Alphaproteobacteria</taxon>
        <taxon>Rhodobacterales</taxon>
        <taxon>Paracoccaceae</taxon>
        <taxon>Halocynthiibacter</taxon>
    </lineage>
</organism>
<evidence type="ECO:0000313" key="6">
    <source>
        <dbReference type="Proteomes" id="UP000640583"/>
    </source>
</evidence>
<dbReference type="GO" id="GO:0016780">
    <property type="term" value="F:phosphotransferase activity, for other substituted phosphate groups"/>
    <property type="evidence" value="ECO:0007669"/>
    <property type="project" value="TreeGrafter"/>
</dbReference>
<dbReference type="InterPro" id="IPR003362">
    <property type="entry name" value="Bact_transf"/>
</dbReference>
<accession>A0A8J7IEH1</accession>
<keyword evidence="3" id="KW-1133">Transmembrane helix</keyword>
<name>A0A8J7IEH1_9RHOB</name>
<gene>
    <name evidence="5" type="ORF">H1D41_14095</name>
</gene>
<dbReference type="PANTHER" id="PTHR30576:SF0">
    <property type="entry name" value="UNDECAPRENYL-PHOSPHATE N-ACETYLGALACTOSAMINYL 1-PHOSPHATE TRANSFERASE-RELATED"/>
    <property type="match status" value="1"/>
</dbReference>
<keyword evidence="3" id="KW-0472">Membrane</keyword>
<evidence type="ECO:0000256" key="1">
    <source>
        <dbReference type="ARBA" id="ARBA00006464"/>
    </source>
</evidence>
<dbReference type="EMBL" id="JADCKQ010000011">
    <property type="protein sequence ID" value="MBI1494774.1"/>
    <property type="molecule type" value="Genomic_DNA"/>
</dbReference>
<reference evidence="5" key="1">
    <citation type="submission" date="2020-10" db="EMBL/GenBank/DDBJ databases">
        <title>Paenihalocynthiibacter styelae gen. nov., sp. nov., isolated from stalked sea squirt Styela clava.</title>
        <authorList>
            <person name="Kim Y.-O."/>
            <person name="Yoon J.-H."/>
        </authorList>
    </citation>
    <scope>NUCLEOTIDE SEQUENCE</scope>
    <source>
        <strain evidence="5">MYP1-1</strain>
    </source>
</reference>
<dbReference type="PANTHER" id="PTHR30576">
    <property type="entry name" value="COLANIC BIOSYNTHESIS UDP-GLUCOSE LIPID CARRIER TRANSFERASE"/>
    <property type="match status" value="1"/>
</dbReference>
<comment type="caution">
    <text evidence="5">The sequence shown here is derived from an EMBL/GenBank/DDBJ whole genome shotgun (WGS) entry which is preliminary data.</text>
</comment>
<keyword evidence="5" id="KW-0808">Transferase</keyword>
<comment type="similarity">
    <text evidence="1">Belongs to the bacterial sugar transferase family.</text>
</comment>
<feature type="transmembrane region" description="Helical" evidence="3">
    <location>
        <begin position="12"/>
        <end position="33"/>
    </location>
</feature>
<dbReference type="RefSeq" id="WP_228849520.1">
    <property type="nucleotide sequence ID" value="NZ_JADCKQ010000011.1"/>
</dbReference>
<evidence type="ECO:0000259" key="4">
    <source>
        <dbReference type="Pfam" id="PF02397"/>
    </source>
</evidence>
<evidence type="ECO:0000313" key="5">
    <source>
        <dbReference type="EMBL" id="MBI1494774.1"/>
    </source>
</evidence>